<sequence length="219" mass="24610">MKNSTQIWPATGWQNVQGDDVLGLATDMNINVTMGDSIYFIVNQNGNYGNDGTKWNPSITYIERASSAFGSEQGRNNWYYQIWDGTAYKNMTWDSVGARWRGNKDWDIISKEWMHPDGNDVVLKWAAPQTGSIRISGSVAKHPVNLQGDGVRVKIMKNNTQVWPSVGWQSIQNNDAIGLTTDLNITVTTGDSIYFILNQNGNYGYDATRWNPSITYIVN</sequence>
<accession>A0ABX1YE97</accession>
<dbReference type="Gene3D" id="2.60.120.40">
    <property type="match status" value="1"/>
</dbReference>
<keyword evidence="2" id="KW-1185">Reference proteome</keyword>
<comment type="caution">
    <text evidence="1">The sequence shown here is derived from an EMBL/GenBank/DDBJ whole genome shotgun (WGS) entry which is preliminary data.</text>
</comment>
<gene>
    <name evidence="1" type="ORF">GC101_10460</name>
</gene>
<dbReference type="Proteomes" id="UP000596857">
    <property type="component" value="Unassembled WGS sequence"/>
</dbReference>
<evidence type="ECO:0000313" key="1">
    <source>
        <dbReference type="EMBL" id="NOU79303.1"/>
    </source>
</evidence>
<protein>
    <submittedName>
        <fullName evidence="1">Uncharacterized protein</fullName>
    </submittedName>
</protein>
<dbReference type="InterPro" id="IPR008983">
    <property type="entry name" value="Tumour_necrosis_fac-like_dom"/>
</dbReference>
<organism evidence="1 2">
    <name type="scientific">Paenibacillus phytohabitans</name>
    <dbReference type="NCBI Taxonomy" id="2654978"/>
    <lineage>
        <taxon>Bacteria</taxon>
        <taxon>Bacillati</taxon>
        <taxon>Bacillota</taxon>
        <taxon>Bacilli</taxon>
        <taxon>Bacillales</taxon>
        <taxon>Paenibacillaceae</taxon>
        <taxon>Paenibacillus</taxon>
    </lineage>
</organism>
<evidence type="ECO:0000313" key="2">
    <source>
        <dbReference type="Proteomes" id="UP000596857"/>
    </source>
</evidence>
<dbReference type="EMBL" id="WHOB01000024">
    <property type="protein sequence ID" value="NOU79303.1"/>
    <property type="molecule type" value="Genomic_DNA"/>
</dbReference>
<proteinExistence type="predicted"/>
<name>A0ABX1YE97_9BACL</name>
<reference evidence="1 2" key="1">
    <citation type="submission" date="2019-10" db="EMBL/GenBank/DDBJ databases">
        <title>Description of Paenibacillus terricola sp. nov.</title>
        <authorList>
            <person name="Carlier A."/>
            <person name="Qi S."/>
        </authorList>
    </citation>
    <scope>NUCLEOTIDE SEQUENCE [LARGE SCALE GENOMIC DNA]</scope>
    <source>
        <strain evidence="1 2">LMG 31459</strain>
    </source>
</reference>